<dbReference type="AlphaFoldDB" id="A0A9P6NUD6"/>
<dbReference type="Proteomes" id="UP000886653">
    <property type="component" value="Unassembled WGS sequence"/>
</dbReference>
<dbReference type="EMBL" id="MU167225">
    <property type="protein sequence ID" value="KAG0149716.1"/>
    <property type="molecule type" value="Genomic_DNA"/>
</dbReference>
<accession>A0A9P6NUD6</accession>
<proteinExistence type="predicted"/>
<gene>
    <name evidence="1" type="ORF">CROQUDRAFT_88802</name>
</gene>
<organism evidence="1 2">
    <name type="scientific">Cronartium quercuum f. sp. fusiforme G11</name>
    <dbReference type="NCBI Taxonomy" id="708437"/>
    <lineage>
        <taxon>Eukaryota</taxon>
        <taxon>Fungi</taxon>
        <taxon>Dikarya</taxon>
        <taxon>Basidiomycota</taxon>
        <taxon>Pucciniomycotina</taxon>
        <taxon>Pucciniomycetes</taxon>
        <taxon>Pucciniales</taxon>
        <taxon>Coleosporiaceae</taxon>
        <taxon>Cronartium</taxon>
    </lineage>
</organism>
<evidence type="ECO:0000313" key="2">
    <source>
        <dbReference type="Proteomes" id="UP000886653"/>
    </source>
</evidence>
<keyword evidence="2" id="KW-1185">Reference proteome</keyword>
<protein>
    <submittedName>
        <fullName evidence="1">Uncharacterized protein</fullName>
    </submittedName>
</protein>
<sequence length="111" mass="12984">MRHSLTNSLTGEEVEVTRKSSMFLPIFECAPGTQPTPFDRTQLTRLRSNWWERSTHQQSLRTARTNLIANDQVGCDQTGRIRRDCYQFGYLRSNWCEHSTHRRSLRAARAV</sequence>
<reference evidence="1" key="1">
    <citation type="submission" date="2013-11" db="EMBL/GenBank/DDBJ databases">
        <title>Genome sequence of the fusiform rust pathogen reveals effectors for host alternation and coevolution with pine.</title>
        <authorList>
            <consortium name="DOE Joint Genome Institute"/>
            <person name="Smith K."/>
            <person name="Pendleton A."/>
            <person name="Kubisiak T."/>
            <person name="Anderson C."/>
            <person name="Salamov A."/>
            <person name="Aerts A."/>
            <person name="Riley R."/>
            <person name="Clum A."/>
            <person name="Lindquist E."/>
            <person name="Ence D."/>
            <person name="Campbell M."/>
            <person name="Kronenberg Z."/>
            <person name="Feau N."/>
            <person name="Dhillon B."/>
            <person name="Hamelin R."/>
            <person name="Burleigh J."/>
            <person name="Smith J."/>
            <person name="Yandell M."/>
            <person name="Nelson C."/>
            <person name="Grigoriev I."/>
            <person name="Davis J."/>
        </authorList>
    </citation>
    <scope>NUCLEOTIDE SEQUENCE</scope>
    <source>
        <strain evidence="1">G11</strain>
    </source>
</reference>
<name>A0A9P6NUD6_9BASI</name>
<evidence type="ECO:0000313" key="1">
    <source>
        <dbReference type="EMBL" id="KAG0149716.1"/>
    </source>
</evidence>
<comment type="caution">
    <text evidence="1">The sequence shown here is derived from an EMBL/GenBank/DDBJ whole genome shotgun (WGS) entry which is preliminary data.</text>
</comment>